<dbReference type="InterPro" id="IPR002123">
    <property type="entry name" value="Plipid/glycerol_acylTrfase"/>
</dbReference>
<feature type="domain" description="Phospholipid/glycerol acyltransferase" evidence="5">
    <location>
        <begin position="36"/>
        <end position="149"/>
    </location>
</feature>
<evidence type="ECO:0000256" key="4">
    <source>
        <dbReference type="RuleBase" id="RU361267"/>
    </source>
</evidence>
<dbReference type="SMART" id="SM00563">
    <property type="entry name" value="PlsC"/>
    <property type="match status" value="1"/>
</dbReference>
<dbReference type="NCBIfam" id="TIGR00530">
    <property type="entry name" value="AGP_acyltrn"/>
    <property type="match status" value="1"/>
</dbReference>
<dbReference type="Proteomes" id="UP000003340">
    <property type="component" value="Unassembled WGS sequence"/>
</dbReference>
<dbReference type="InterPro" id="IPR004552">
    <property type="entry name" value="AGP_acyltrans"/>
</dbReference>
<evidence type="ECO:0000256" key="3">
    <source>
        <dbReference type="ARBA" id="ARBA00023315"/>
    </source>
</evidence>
<keyword evidence="7" id="KW-1185">Reference proteome</keyword>
<evidence type="ECO:0000256" key="2">
    <source>
        <dbReference type="ARBA" id="ARBA00022679"/>
    </source>
</evidence>
<accession>C0EH03</accession>
<proteinExistence type="inferred from homology"/>
<sequence>MGLYSFGRVVCRALFRLVFSVKIYGVENLPPEGQGFLTVCNHQSYLDPPLLGICLRHHQLVFMAKAELFEKPILGPLIKKLGAFPVSRGKGDTSALDRAVETVRQGHSLALFPEGTRSLTGEPLKPKSGAVVIASQTGGDIVPAAIYYKGKHKHFRSKIIIRFGKPIKQQELQLSEHPAPSEIKRASQFVMGKIIELLDESKKEA</sequence>
<evidence type="ECO:0000313" key="6">
    <source>
        <dbReference type="EMBL" id="EEG29256.1"/>
    </source>
</evidence>
<reference evidence="6 7" key="1">
    <citation type="submission" date="2009-01" db="EMBL/GenBank/DDBJ databases">
        <authorList>
            <person name="Fulton L."/>
            <person name="Clifton S."/>
            <person name="Fulton B."/>
            <person name="Xu J."/>
            <person name="Minx P."/>
            <person name="Pepin K.H."/>
            <person name="Johnson M."/>
            <person name="Bhonagiri V."/>
            <person name="Nash W.E."/>
            <person name="Mardis E.R."/>
            <person name="Wilson R.K."/>
        </authorList>
    </citation>
    <scope>NUCLEOTIDE SEQUENCE [LARGE SCALE GENOMIC DNA]</scope>
    <source>
        <strain evidence="6 7">DSM 5476</strain>
    </source>
</reference>
<evidence type="ECO:0000313" key="7">
    <source>
        <dbReference type="Proteomes" id="UP000003340"/>
    </source>
</evidence>
<keyword evidence="4" id="KW-0594">Phospholipid biosynthesis</keyword>
<comment type="similarity">
    <text evidence="1 4">Belongs to the 1-acyl-sn-glycerol-3-phosphate acyltransferase family.</text>
</comment>
<comment type="domain">
    <text evidence="4">The HXXXXD motif is essential for acyltransferase activity and may constitute the binding site for the phosphate moiety of the glycerol-3-phosphate.</text>
</comment>
<dbReference type="GO" id="GO:0006654">
    <property type="term" value="P:phosphatidic acid biosynthetic process"/>
    <property type="evidence" value="ECO:0007669"/>
    <property type="project" value="TreeGrafter"/>
</dbReference>
<organism evidence="6 7">
    <name type="scientific">[Clostridium] methylpentosum DSM 5476</name>
    <dbReference type="NCBI Taxonomy" id="537013"/>
    <lineage>
        <taxon>Bacteria</taxon>
        <taxon>Bacillati</taxon>
        <taxon>Bacillota</taxon>
        <taxon>Clostridia</taxon>
        <taxon>Eubacteriales</taxon>
        <taxon>Oscillospiraceae</taxon>
        <taxon>Oscillospiraceae incertae sedis</taxon>
    </lineage>
</organism>
<dbReference type="eggNOG" id="COG0204">
    <property type="taxonomic scope" value="Bacteria"/>
</dbReference>
<dbReference type="EC" id="2.3.1.51" evidence="4"/>
<comment type="catalytic activity">
    <reaction evidence="4">
        <text>a 1-acyl-sn-glycero-3-phosphate + an acyl-CoA = a 1,2-diacyl-sn-glycero-3-phosphate + CoA</text>
        <dbReference type="Rhea" id="RHEA:19709"/>
        <dbReference type="ChEBI" id="CHEBI:57287"/>
        <dbReference type="ChEBI" id="CHEBI:57970"/>
        <dbReference type="ChEBI" id="CHEBI:58342"/>
        <dbReference type="ChEBI" id="CHEBI:58608"/>
        <dbReference type="EC" id="2.3.1.51"/>
    </reaction>
</comment>
<dbReference type="GO" id="GO:0003841">
    <property type="term" value="F:1-acylglycerol-3-phosphate O-acyltransferase activity"/>
    <property type="evidence" value="ECO:0007669"/>
    <property type="project" value="UniProtKB-UniRule"/>
</dbReference>
<protein>
    <recommendedName>
        <fullName evidence="4">1-acyl-sn-glycerol-3-phosphate acyltransferase</fullName>
        <ecNumber evidence="4">2.3.1.51</ecNumber>
    </recommendedName>
</protein>
<evidence type="ECO:0000259" key="5">
    <source>
        <dbReference type="SMART" id="SM00563"/>
    </source>
</evidence>
<dbReference type="EMBL" id="ACEC01000113">
    <property type="protein sequence ID" value="EEG29256.1"/>
    <property type="molecule type" value="Genomic_DNA"/>
</dbReference>
<keyword evidence="4" id="KW-0443">Lipid metabolism</keyword>
<dbReference type="AlphaFoldDB" id="C0EH03"/>
<dbReference type="PANTHER" id="PTHR10434">
    <property type="entry name" value="1-ACYL-SN-GLYCEROL-3-PHOSPHATE ACYLTRANSFERASE"/>
    <property type="match status" value="1"/>
</dbReference>
<dbReference type="PANTHER" id="PTHR10434:SF11">
    <property type="entry name" value="1-ACYL-SN-GLYCEROL-3-PHOSPHATE ACYLTRANSFERASE"/>
    <property type="match status" value="1"/>
</dbReference>
<keyword evidence="4" id="KW-1208">Phospholipid metabolism</keyword>
<dbReference type="HOGENOM" id="CLU_027938_4_5_9"/>
<keyword evidence="3 4" id="KW-0012">Acyltransferase</keyword>
<gene>
    <name evidence="6" type="ORF">CLOSTMETH_03148</name>
</gene>
<keyword evidence="4" id="KW-0444">Lipid biosynthesis</keyword>
<dbReference type="CDD" id="cd07989">
    <property type="entry name" value="LPLAT_AGPAT-like"/>
    <property type="match status" value="1"/>
</dbReference>
<dbReference type="SUPFAM" id="SSF69593">
    <property type="entry name" value="Glycerol-3-phosphate (1)-acyltransferase"/>
    <property type="match status" value="1"/>
</dbReference>
<dbReference type="STRING" id="537013.CLOSTMETH_03148"/>
<dbReference type="GO" id="GO:0016020">
    <property type="term" value="C:membrane"/>
    <property type="evidence" value="ECO:0007669"/>
    <property type="project" value="InterPro"/>
</dbReference>
<reference evidence="6 7" key="2">
    <citation type="submission" date="2009-02" db="EMBL/GenBank/DDBJ databases">
        <title>Draft genome sequence of Clostridium methylpentosum (DSM 5476).</title>
        <authorList>
            <person name="Sudarsanam P."/>
            <person name="Ley R."/>
            <person name="Guruge J."/>
            <person name="Turnbaugh P.J."/>
            <person name="Mahowald M."/>
            <person name="Liep D."/>
            <person name="Gordon J."/>
        </authorList>
    </citation>
    <scope>NUCLEOTIDE SEQUENCE [LARGE SCALE GENOMIC DNA]</scope>
    <source>
        <strain evidence="6 7">DSM 5476</strain>
    </source>
</reference>
<evidence type="ECO:0000256" key="1">
    <source>
        <dbReference type="ARBA" id="ARBA00008655"/>
    </source>
</evidence>
<keyword evidence="2 4" id="KW-0808">Transferase</keyword>
<comment type="caution">
    <text evidence="6">The sequence shown here is derived from an EMBL/GenBank/DDBJ whole genome shotgun (WGS) entry which is preliminary data.</text>
</comment>
<name>C0EH03_9FIRM</name>
<dbReference type="Pfam" id="PF01553">
    <property type="entry name" value="Acyltransferase"/>
    <property type="match status" value="1"/>
</dbReference>